<reference evidence="8" key="1">
    <citation type="submission" date="2021-02" db="EMBL/GenBank/DDBJ databases">
        <authorList>
            <person name="Palmer J.M."/>
        </authorList>
    </citation>
    <scope>NUCLEOTIDE SEQUENCE</scope>
    <source>
        <strain evidence="8">SCRP23</strain>
    </source>
</reference>
<keyword evidence="9" id="KW-1185">Reference proteome</keyword>
<feature type="transmembrane region" description="Helical" evidence="6">
    <location>
        <begin position="37"/>
        <end position="57"/>
    </location>
</feature>
<evidence type="ECO:0000256" key="6">
    <source>
        <dbReference type="SAM" id="Phobius"/>
    </source>
</evidence>
<evidence type="ECO:0000313" key="8">
    <source>
        <dbReference type="EMBL" id="KAG7398707.1"/>
    </source>
</evidence>
<comment type="subcellular location">
    <subcellularLocation>
        <location evidence="1">Membrane</location>
        <topology evidence="1">Multi-pass membrane protein</topology>
    </subcellularLocation>
</comment>
<feature type="compositionally biased region" description="Polar residues" evidence="5">
    <location>
        <begin position="621"/>
        <end position="635"/>
    </location>
</feature>
<accession>A0A8T1WXU6</accession>
<dbReference type="Proteomes" id="UP000693981">
    <property type="component" value="Unassembled WGS sequence"/>
</dbReference>
<dbReference type="GO" id="GO:0005216">
    <property type="term" value="F:monoatomic ion channel activity"/>
    <property type="evidence" value="ECO:0007669"/>
    <property type="project" value="InterPro"/>
</dbReference>
<keyword evidence="3 6" id="KW-1133">Transmembrane helix</keyword>
<dbReference type="PROSITE" id="PS50042">
    <property type="entry name" value="CNMP_BINDING_3"/>
    <property type="match status" value="1"/>
</dbReference>
<evidence type="ECO:0000256" key="4">
    <source>
        <dbReference type="ARBA" id="ARBA00023136"/>
    </source>
</evidence>
<feature type="domain" description="Cyclic nucleotide-binding" evidence="7">
    <location>
        <begin position="403"/>
        <end position="482"/>
    </location>
</feature>
<sequence length="650" mass="73436">MIAKIRDSPHLQPKRNLKSERVMLRGTYLFHPQEPTIMVWQFFVGIGIIYSIIVVPYRLGFNADASGGWYVVEMIIDSFFLLDILLNFRTAYFDDERRLIYEPRILFWRYLKGWFLLDLVSTVPIDELFHAVVGTSNQTLRLFPTKLLRLFRIARLLKLTRLIKLSRVFGRIRDTVQLSPSTERLFKLLAIMTLVCHWNACVFHGVMLMSESAGLHSWCVDAFFPDQPLLIECSELVPIADRYIAAAYWAFTTLTTVGYGDVKPSVHSWYELTVVITLVVVNATVFGYIISSVMTLIQNLDPSDREYRLLMTEMKDYLRVSSVSERMCGNVKKHYEHHIACTSLFPEQRLFDKMAPSLRFDVARLVAVETLFGIPLVTVMEDAFKGFVSYALFLMKPICILRGETVCRCGSPGIETFFLVEGECDLLNSQTGVGRVIGENAVFEQYALIAQPNEIYRSVSTATALSDKCILYSLTVKNFKTLEDVSPAVSTYFLSQLASVLIADGIYSLLPHQKDNVQEALRRGQNFLAVAENTRGRVKLRDLGIVAMANLNKRRSSEWSPDLLPKQLHMLSEKEQVSGATAANASINAIANRQSEFSTRSTRERTVDPTSNPPIEEGSENEGSSLQTASRTASAGSFERRGSANIHMVL</sequence>
<evidence type="ECO:0000256" key="5">
    <source>
        <dbReference type="SAM" id="MobiDB-lite"/>
    </source>
</evidence>
<evidence type="ECO:0000313" key="9">
    <source>
        <dbReference type="Proteomes" id="UP000693981"/>
    </source>
</evidence>
<dbReference type="PANTHER" id="PTHR47823:SF9">
    <property type="entry name" value="CHROMOSOME UNDETERMINED SCAFFOLD_10, WHOLE GENOME SHOTGUN SEQUENCE"/>
    <property type="match status" value="1"/>
</dbReference>
<evidence type="ECO:0000256" key="2">
    <source>
        <dbReference type="ARBA" id="ARBA00022692"/>
    </source>
</evidence>
<dbReference type="InterPro" id="IPR005821">
    <property type="entry name" value="Ion_trans_dom"/>
</dbReference>
<dbReference type="Pfam" id="PF00520">
    <property type="entry name" value="Ion_trans"/>
    <property type="match status" value="1"/>
</dbReference>
<feature type="region of interest" description="Disordered" evidence="5">
    <location>
        <begin position="591"/>
        <end position="650"/>
    </location>
</feature>
<dbReference type="AlphaFoldDB" id="A0A8T1WXU6"/>
<dbReference type="InterPro" id="IPR000595">
    <property type="entry name" value="cNMP-bd_dom"/>
</dbReference>
<dbReference type="OrthoDB" id="117861at2759"/>
<gene>
    <name evidence="8" type="primary">KCNH4_1</name>
    <name evidence="8" type="ORF">PHYBOEH_010657</name>
</gene>
<dbReference type="PANTHER" id="PTHR47823">
    <property type="entry name" value="ION_TRANS DOMAIN-CONTAINING PROTEIN"/>
    <property type="match status" value="1"/>
</dbReference>
<evidence type="ECO:0000259" key="7">
    <source>
        <dbReference type="PROSITE" id="PS50042"/>
    </source>
</evidence>
<feature type="transmembrane region" description="Helical" evidence="6">
    <location>
        <begin position="69"/>
        <end position="88"/>
    </location>
</feature>
<proteinExistence type="predicted"/>
<keyword evidence="4 6" id="KW-0472">Membrane</keyword>
<evidence type="ECO:0000256" key="1">
    <source>
        <dbReference type="ARBA" id="ARBA00004141"/>
    </source>
</evidence>
<keyword evidence="2 6" id="KW-0812">Transmembrane</keyword>
<protein>
    <submittedName>
        <fullName evidence="8">Potassium voltage-gated channel sub H member 4</fullName>
    </submittedName>
</protein>
<organism evidence="8 9">
    <name type="scientific">Phytophthora boehmeriae</name>
    <dbReference type="NCBI Taxonomy" id="109152"/>
    <lineage>
        <taxon>Eukaryota</taxon>
        <taxon>Sar</taxon>
        <taxon>Stramenopiles</taxon>
        <taxon>Oomycota</taxon>
        <taxon>Peronosporomycetes</taxon>
        <taxon>Peronosporales</taxon>
        <taxon>Peronosporaceae</taxon>
        <taxon>Phytophthora</taxon>
    </lineage>
</organism>
<comment type="caution">
    <text evidence="8">The sequence shown here is derived from an EMBL/GenBank/DDBJ whole genome shotgun (WGS) entry which is preliminary data.</text>
</comment>
<feature type="transmembrane region" description="Helical" evidence="6">
    <location>
        <begin position="269"/>
        <end position="290"/>
    </location>
</feature>
<dbReference type="EMBL" id="JAGDFL010000074">
    <property type="protein sequence ID" value="KAG7398707.1"/>
    <property type="molecule type" value="Genomic_DNA"/>
</dbReference>
<evidence type="ECO:0000256" key="3">
    <source>
        <dbReference type="ARBA" id="ARBA00022989"/>
    </source>
</evidence>
<dbReference type="GO" id="GO:0016020">
    <property type="term" value="C:membrane"/>
    <property type="evidence" value="ECO:0007669"/>
    <property type="project" value="UniProtKB-SubCell"/>
</dbReference>
<name>A0A8T1WXU6_9STRA</name>